<feature type="transmembrane region" description="Helical" evidence="2">
    <location>
        <begin position="208"/>
        <end position="226"/>
    </location>
</feature>
<evidence type="ECO:0000256" key="2">
    <source>
        <dbReference type="SAM" id="Phobius"/>
    </source>
</evidence>
<protein>
    <submittedName>
        <fullName evidence="4">Serine phosphatase RsbU (Regulator of sigma subunit)</fullName>
    </submittedName>
</protein>
<evidence type="ECO:0000256" key="1">
    <source>
        <dbReference type="ARBA" id="ARBA00022801"/>
    </source>
</evidence>
<evidence type="ECO:0000259" key="3">
    <source>
        <dbReference type="SMART" id="SM00331"/>
    </source>
</evidence>
<keyword evidence="2" id="KW-0812">Transmembrane</keyword>
<dbReference type="Proteomes" id="UP000320593">
    <property type="component" value="Unassembled WGS sequence"/>
</dbReference>
<keyword evidence="5" id="KW-1185">Reference proteome</keyword>
<feature type="transmembrane region" description="Helical" evidence="2">
    <location>
        <begin position="12"/>
        <end position="34"/>
    </location>
</feature>
<dbReference type="SMART" id="SM00331">
    <property type="entry name" value="PP2C_SIG"/>
    <property type="match status" value="1"/>
</dbReference>
<dbReference type="InterPro" id="IPR001932">
    <property type="entry name" value="PPM-type_phosphatase-like_dom"/>
</dbReference>
<dbReference type="PANTHER" id="PTHR43156">
    <property type="entry name" value="STAGE II SPORULATION PROTEIN E-RELATED"/>
    <property type="match status" value="1"/>
</dbReference>
<dbReference type="InterPro" id="IPR052016">
    <property type="entry name" value="Bact_Sigma-Reg"/>
</dbReference>
<keyword evidence="2" id="KW-1133">Transmembrane helix</keyword>
<gene>
    <name evidence="4" type="ORF">JM93_00151</name>
</gene>
<dbReference type="AlphaFoldDB" id="A0A562TGA6"/>
<organism evidence="4 5">
    <name type="scientific">Roseibium hamelinense</name>
    <dbReference type="NCBI Taxonomy" id="150831"/>
    <lineage>
        <taxon>Bacteria</taxon>
        <taxon>Pseudomonadati</taxon>
        <taxon>Pseudomonadota</taxon>
        <taxon>Alphaproteobacteria</taxon>
        <taxon>Hyphomicrobiales</taxon>
        <taxon>Stappiaceae</taxon>
        <taxon>Roseibium</taxon>
    </lineage>
</organism>
<keyword evidence="1" id="KW-0378">Hydrolase</keyword>
<proteinExistence type="predicted"/>
<name>A0A562TGA6_9HYPH</name>
<reference evidence="4 5" key="1">
    <citation type="submission" date="2019-07" db="EMBL/GenBank/DDBJ databases">
        <title>Genomic Encyclopedia of Archaeal and Bacterial Type Strains, Phase II (KMG-II): from individual species to whole genera.</title>
        <authorList>
            <person name="Goeker M."/>
        </authorList>
    </citation>
    <scope>NUCLEOTIDE SEQUENCE [LARGE SCALE GENOMIC DNA]</scope>
    <source>
        <strain evidence="4 5">ATCC BAA-252</strain>
    </source>
</reference>
<keyword evidence="2" id="KW-0472">Membrane</keyword>
<dbReference type="RefSeq" id="WP_145340146.1">
    <property type="nucleotide sequence ID" value="NZ_SMLY01000053.1"/>
</dbReference>
<dbReference type="Pfam" id="PF07228">
    <property type="entry name" value="SpoIIE"/>
    <property type="match status" value="1"/>
</dbReference>
<dbReference type="Gene3D" id="3.60.40.10">
    <property type="entry name" value="PPM-type phosphatase domain"/>
    <property type="match status" value="1"/>
</dbReference>
<dbReference type="EMBL" id="VLLF01000001">
    <property type="protein sequence ID" value="TWI92609.1"/>
    <property type="molecule type" value="Genomic_DNA"/>
</dbReference>
<accession>A0A562TGA6</accession>
<feature type="domain" description="PPM-type phosphatase" evidence="3">
    <location>
        <begin position="284"/>
        <end position="515"/>
    </location>
</feature>
<comment type="caution">
    <text evidence="4">The sequence shown here is derived from an EMBL/GenBank/DDBJ whole genome shotgun (WGS) entry which is preliminary data.</text>
</comment>
<dbReference type="InterPro" id="IPR036457">
    <property type="entry name" value="PPM-type-like_dom_sf"/>
</dbReference>
<dbReference type="PANTHER" id="PTHR43156:SF9">
    <property type="entry name" value="HAMP DOMAIN-CONTAINING PROTEIN"/>
    <property type="match status" value="1"/>
</dbReference>
<dbReference type="OrthoDB" id="5496380at2"/>
<sequence length="526" mass="58060">MKLASWITDARNLPTIAYSLGLLILGLLASGIWYSTSLLIQEQNRIGVEVNVAGRQRMLSQRIAMVSQDMLRFETVLNAQSRDVIKGCADLLLRAHVALLNGKVDRLQSSIEEGLSCRSGAPDPLVARDMDESIDRAFYGGVPSLDELVREYVRLADGISSGSELSEKKIEDLVQLAYLTLPQKLNKLVYELQKKGEVSIASLSRFSMFMWIATLIVIALEVIIIFRPMARKINTTMEQLNTALARVTRREAALADANEQILESINYARKIQEGILPDLKEARQSVGDIAVLWEPLQVVSGDFVWTSRRNGKLFLFIADCTGHGVPGALITVVVAAALEQLLEEEQSDDPETILLALDDSVRKRLKQDMPADPNDPTATDDGFEAALMIFDENDATICYAGAGIPLLVKTDEGVERISADRHRLAYRSLRKPDAFKVTTRAVQPGESYYLTTDGTTDHVGGAPKRTFGRKRFANVLATTSNIDLTGQLEDLDRQLHAFRGSEPPRDDYTVLAVTPLTDTSRAQNAA</sequence>
<evidence type="ECO:0000313" key="5">
    <source>
        <dbReference type="Proteomes" id="UP000320593"/>
    </source>
</evidence>
<dbReference type="GO" id="GO:0016791">
    <property type="term" value="F:phosphatase activity"/>
    <property type="evidence" value="ECO:0007669"/>
    <property type="project" value="TreeGrafter"/>
</dbReference>
<evidence type="ECO:0000313" key="4">
    <source>
        <dbReference type="EMBL" id="TWI92609.1"/>
    </source>
</evidence>